<dbReference type="Pfam" id="PF07687">
    <property type="entry name" value="M20_dimer"/>
    <property type="match status" value="1"/>
</dbReference>
<dbReference type="EC" id="3.4.11.4" evidence="9"/>
<keyword evidence="6 13" id="KW-0378">Hydrolase</keyword>
<dbReference type="Pfam" id="PF01546">
    <property type="entry name" value="Peptidase_M20"/>
    <property type="match status" value="1"/>
</dbReference>
<sequence>MAFSDLDFLEENFIHYAKENTQSNYANKDQVPTTPGQVKMMQELAKQVQDYGVKSRYNEKTAFAIGCLPANTAGVSPIGFFAHVDTVEYDDRFPIRPQVHRNYQGEKIILDEANGVFLDPAEFPDLRNLQGQTLISSDGKTVLGTDDKAGVVSLLAALKYLHEHPEIAHGDLYVAFGPDEEIGLGGQRFDPADFPGVEFAYTLDNGRPGDFEYETFNATAADLTIKGTVVHPGEAYGLMVNATTIMTEFLAALPADQVPEKSRGHDGFIMVTDAQSSVDRAHVGLIIRDFDWDKFLAKEDLVKNLVDRLGQKYGPDRFDLRLRRQYENIYNGVKDRPYVVNLALDSYKKAGLTPRVQTFRGGTDGNFITKKGIPTPNLFNGGGNYHGRYEYVTVEQMDKLTEVLVTIAAEHARQSQTGRDERPLKKYW</sequence>
<evidence type="ECO:0000313" key="13">
    <source>
        <dbReference type="EMBL" id="MST86148.1"/>
    </source>
</evidence>
<dbReference type="GO" id="GO:0045148">
    <property type="term" value="F:tripeptide aminopeptidase activity"/>
    <property type="evidence" value="ECO:0007669"/>
    <property type="project" value="UniProtKB-UniRule"/>
</dbReference>
<feature type="domain" description="Peptidase M20 dimerisation" evidence="12">
    <location>
        <begin position="213"/>
        <end position="316"/>
    </location>
</feature>
<dbReference type="AlphaFoldDB" id="A0A6A8M8X9"/>
<feature type="binding site" evidence="11">
    <location>
        <position position="204"/>
    </location>
    <ligand>
        <name>Zn(2+)</name>
        <dbReference type="ChEBI" id="CHEBI:29105"/>
        <label>1</label>
    </ligand>
</feature>
<comment type="cofactor">
    <cofactor evidence="11">
        <name>Zn(2+)</name>
        <dbReference type="ChEBI" id="CHEBI:29105"/>
    </cofactor>
    <text evidence="11">Binds 2 Zn(2+) ions per subunit.</text>
</comment>
<feature type="binding site" evidence="11">
    <location>
        <position position="146"/>
    </location>
    <ligand>
        <name>Zn(2+)</name>
        <dbReference type="ChEBI" id="CHEBI:29105"/>
        <label>2</label>
    </ligand>
</feature>
<comment type="catalytic activity">
    <reaction evidence="1">
        <text>Release of the N-terminal residue from a tripeptide.</text>
        <dbReference type="EC" id="3.4.11.4"/>
    </reaction>
</comment>
<name>A0A6A8M8X9_9LACO</name>
<feature type="binding site" evidence="11">
    <location>
        <position position="386"/>
    </location>
    <ligand>
        <name>Zn(2+)</name>
        <dbReference type="ChEBI" id="CHEBI:29105"/>
        <label>2</label>
    </ligand>
</feature>
<keyword evidence="4" id="KW-0645">Protease</keyword>
<evidence type="ECO:0000256" key="4">
    <source>
        <dbReference type="ARBA" id="ARBA00022670"/>
    </source>
</evidence>
<dbReference type="InterPro" id="IPR002933">
    <property type="entry name" value="Peptidase_M20"/>
</dbReference>
<comment type="similarity">
    <text evidence="2">Belongs to the peptidase M20B family.</text>
</comment>
<dbReference type="InterPro" id="IPR011650">
    <property type="entry name" value="Peptidase_M20_dimer"/>
</dbReference>
<comment type="caution">
    <text evidence="13">The sequence shown here is derived from an EMBL/GenBank/DDBJ whole genome shotgun (WGS) entry which is preliminary data.</text>
</comment>
<dbReference type="PANTHER" id="PTHR42994:SF2">
    <property type="entry name" value="PEPTIDASE"/>
    <property type="match status" value="1"/>
</dbReference>
<dbReference type="GO" id="GO:0006508">
    <property type="term" value="P:proteolysis"/>
    <property type="evidence" value="ECO:0007669"/>
    <property type="project" value="UniProtKB-UniRule"/>
</dbReference>
<dbReference type="Proteomes" id="UP000438120">
    <property type="component" value="Unassembled WGS sequence"/>
</dbReference>
<accession>A0A6A8M8X9</accession>
<gene>
    <name evidence="13" type="primary">pepT</name>
    <name evidence="13" type="ORF">FYJ62_00395</name>
</gene>
<feature type="binding site" evidence="11">
    <location>
        <position position="83"/>
    </location>
    <ligand>
        <name>Zn(2+)</name>
        <dbReference type="ChEBI" id="CHEBI:29105"/>
        <label>1</label>
    </ligand>
</feature>
<evidence type="ECO:0000256" key="10">
    <source>
        <dbReference type="PIRSR" id="PIRSR037215-1"/>
    </source>
</evidence>
<dbReference type="NCBIfam" id="TIGR01882">
    <property type="entry name" value="peptidase-T"/>
    <property type="match status" value="1"/>
</dbReference>
<evidence type="ECO:0000256" key="7">
    <source>
        <dbReference type="ARBA" id="ARBA00022833"/>
    </source>
</evidence>
<dbReference type="SUPFAM" id="SSF53187">
    <property type="entry name" value="Zn-dependent exopeptidases"/>
    <property type="match status" value="1"/>
</dbReference>
<keyword evidence="7 11" id="KW-0862">Zinc</keyword>
<feature type="binding site" evidence="11">
    <location>
        <position position="181"/>
    </location>
    <ligand>
        <name>Zn(2+)</name>
        <dbReference type="ChEBI" id="CHEBI:29105"/>
        <label>2</label>
    </ligand>
</feature>
<dbReference type="RefSeq" id="WP_154546815.1">
    <property type="nucleotide sequence ID" value="NZ_VUMX01000001.1"/>
</dbReference>
<keyword evidence="14" id="KW-1185">Reference proteome</keyword>
<keyword evidence="3 13" id="KW-0031">Aminopeptidase</keyword>
<dbReference type="NCBIfam" id="NF003976">
    <property type="entry name" value="PRK05469.1"/>
    <property type="match status" value="1"/>
</dbReference>
<dbReference type="GO" id="GO:0008237">
    <property type="term" value="F:metallopeptidase activity"/>
    <property type="evidence" value="ECO:0007669"/>
    <property type="project" value="UniProtKB-KW"/>
</dbReference>
<keyword evidence="5 11" id="KW-0479">Metal-binding</keyword>
<evidence type="ECO:0000256" key="1">
    <source>
        <dbReference type="ARBA" id="ARBA00000870"/>
    </source>
</evidence>
<dbReference type="PROSITE" id="PS00759">
    <property type="entry name" value="ARGE_DAPE_CPG2_2"/>
    <property type="match status" value="1"/>
</dbReference>
<dbReference type="SUPFAM" id="SSF55031">
    <property type="entry name" value="Bacterial exopeptidase dimerisation domain"/>
    <property type="match status" value="1"/>
</dbReference>
<evidence type="ECO:0000256" key="5">
    <source>
        <dbReference type="ARBA" id="ARBA00022723"/>
    </source>
</evidence>
<dbReference type="InterPro" id="IPR010161">
    <property type="entry name" value="Peptidase_M20B"/>
</dbReference>
<dbReference type="NCBIfam" id="NF009920">
    <property type="entry name" value="PRK13381.1"/>
    <property type="match status" value="1"/>
</dbReference>
<proteinExistence type="inferred from homology"/>
<dbReference type="PIRSF" id="PIRSF037215">
    <property type="entry name" value="Peptidase_M20B"/>
    <property type="match status" value="1"/>
</dbReference>
<reference evidence="13 14" key="1">
    <citation type="submission" date="2019-08" db="EMBL/GenBank/DDBJ databases">
        <title>In-depth cultivation of the pig gut microbiome towards novel bacterial diversity and tailored functional studies.</title>
        <authorList>
            <person name="Wylensek D."/>
            <person name="Hitch T.C.A."/>
            <person name="Clavel T."/>
        </authorList>
    </citation>
    <scope>NUCLEOTIDE SEQUENCE [LARGE SCALE GENOMIC DNA]</scope>
    <source>
        <strain evidence="13 14">Bifido-178-WT-2B</strain>
    </source>
</reference>
<evidence type="ECO:0000256" key="6">
    <source>
        <dbReference type="ARBA" id="ARBA00022801"/>
    </source>
</evidence>
<feature type="active site" description="Proton acceptor" evidence="10">
    <location>
        <position position="180"/>
    </location>
</feature>
<feature type="active site" evidence="10">
    <location>
        <position position="85"/>
    </location>
</feature>
<dbReference type="Gene3D" id="3.30.70.360">
    <property type="match status" value="1"/>
</dbReference>
<dbReference type="GO" id="GO:0006518">
    <property type="term" value="P:peptide metabolic process"/>
    <property type="evidence" value="ECO:0007669"/>
    <property type="project" value="InterPro"/>
</dbReference>
<evidence type="ECO:0000256" key="3">
    <source>
        <dbReference type="ARBA" id="ARBA00022438"/>
    </source>
</evidence>
<dbReference type="EMBL" id="VUMX01000001">
    <property type="protein sequence ID" value="MST86148.1"/>
    <property type="molecule type" value="Genomic_DNA"/>
</dbReference>
<dbReference type="PANTHER" id="PTHR42994">
    <property type="entry name" value="PEPTIDASE T"/>
    <property type="match status" value="1"/>
</dbReference>
<dbReference type="PROSITE" id="PS00758">
    <property type="entry name" value="ARGE_DAPE_CPG2_1"/>
    <property type="match status" value="1"/>
</dbReference>
<evidence type="ECO:0000256" key="9">
    <source>
        <dbReference type="NCBIfam" id="TIGR01882"/>
    </source>
</evidence>
<dbReference type="OrthoDB" id="9804934at2"/>
<dbReference type="Gene3D" id="3.40.630.10">
    <property type="entry name" value="Zn peptidases"/>
    <property type="match status" value="1"/>
</dbReference>
<evidence type="ECO:0000256" key="8">
    <source>
        <dbReference type="ARBA" id="ARBA00023049"/>
    </source>
</evidence>
<dbReference type="InterPro" id="IPR036264">
    <property type="entry name" value="Bact_exopeptidase_dim_dom"/>
</dbReference>
<evidence type="ECO:0000313" key="14">
    <source>
        <dbReference type="Proteomes" id="UP000438120"/>
    </source>
</evidence>
<evidence type="ECO:0000256" key="11">
    <source>
        <dbReference type="PIRSR" id="PIRSR037215-2"/>
    </source>
</evidence>
<dbReference type="GO" id="GO:0008270">
    <property type="term" value="F:zinc ion binding"/>
    <property type="evidence" value="ECO:0007669"/>
    <property type="project" value="InterPro"/>
</dbReference>
<keyword evidence="8" id="KW-0482">Metalloprotease</keyword>
<protein>
    <recommendedName>
        <fullName evidence="9">Peptidase T</fullName>
        <ecNumber evidence="9">3.4.11.4</ecNumber>
    </recommendedName>
</protein>
<evidence type="ECO:0000256" key="2">
    <source>
        <dbReference type="ARBA" id="ARBA00009692"/>
    </source>
</evidence>
<evidence type="ECO:0000259" key="12">
    <source>
        <dbReference type="Pfam" id="PF07687"/>
    </source>
</evidence>
<feature type="binding site" evidence="11">
    <location>
        <position position="146"/>
    </location>
    <ligand>
        <name>Zn(2+)</name>
        <dbReference type="ChEBI" id="CHEBI:29105"/>
        <label>1</label>
    </ligand>
</feature>
<dbReference type="InterPro" id="IPR001261">
    <property type="entry name" value="ArgE/DapE_CS"/>
</dbReference>
<organism evidence="13 14">
    <name type="scientific">Lactobacillus porci</name>
    <dbReference type="NCBI Taxonomy" id="2012477"/>
    <lineage>
        <taxon>Bacteria</taxon>
        <taxon>Bacillati</taxon>
        <taxon>Bacillota</taxon>
        <taxon>Bacilli</taxon>
        <taxon>Lactobacillales</taxon>
        <taxon>Lactobacillaceae</taxon>
        <taxon>Lactobacillus</taxon>
    </lineage>
</organism>